<organism evidence="1 2">
    <name type="scientific">Actinomadura yumaensis</name>
    <dbReference type="NCBI Taxonomy" id="111807"/>
    <lineage>
        <taxon>Bacteria</taxon>
        <taxon>Bacillati</taxon>
        <taxon>Actinomycetota</taxon>
        <taxon>Actinomycetes</taxon>
        <taxon>Streptosporangiales</taxon>
        <taxon>Thermomonosporaceae</taxon>
        <taxon>Actinomadura</taxon>
    </lineage>
</organism>
<name>A0ABW2CNV0_9ACTN</name>
<reference evidence="2" key="1">
    <citation type="journal article" date="2019" name="Int. J. Syst. Evol. Microbiol.">
        <title>The Global Catalogue of Microorganisms (GCM) 10K type strain sequencing project: providing services to taxonomists for standard genome sequencing and annotation.</title>
        <authorList>
            <consortium name="The Broad Institute Genomics Platform"/>
            <consortium name="The Broad Institute Genome Sequencing Center for Infectious Disease"/>
            <person name="Wu L."/>
            <person name="Ma J."/>
        </authorList>
    </citation>
    <scope>NUCLEOTIDE SEQUENCE [LARGE SCALE GENOMIC DNA]</scope>
    <source>
        <strain evidence="2">JCM 3369</strain>
    </source>
</reference>
<keyword evidence="2" id="KW-1185">Reference proteome</keyword>
<protein>
    <submittedName>
        <fullName evidence="1">Uncharacterized protein</fullName>
    </submittedName>
</protein>
<comment type="caution">
    <text evidence="1">The sequence shown here is derived from an EMBL/GenBank/DDBJ whole genome shotgun (WGS) entry which is preliminary data.</text>
</comment>
<proteinExistence type="predicted"/>
<dbReference type="RefSeq" id="WP_378050368.1">
    <property type="nucleotide sequence ID" value="NZ_JBHSXE010000002.1"/>
</dbReference>
<accession>A0ABW2CNV0</accession>
<dbReference type="Proteomes" id="UP001596380">
    <property type="component" value="Unassembled WGS sequence"/>
</dbReference>
<gene>
    <name evidence="1" type="ORF">ACFQKB_27185</name>
</gene>
<evidence type="ECO:0000313" key="1">
    <source>
        <dbReference type="EMBL" id="MFC6883471.1"/>
    </source>
</evidence>
<evidence type="ECO:0000313" key="2">
    <source>
        <dbReference type="Proteomes" id="UP001596380"/>
    </source>
</evidence>
<sequence>MITVKERERIARRLNARTADPLIFAVQHRAADTVSKLITDLTEQEKNALLVVLADRCPLPRERPDDGLIDEVAVQRFLDGDPVPLSGPELGAAIRALKQQGHSAYAITHDFNVPWRTVATHFTDQKETAA</sequence>
<dbReference type="EMBL" id="JBHSXS010000019">
    <property type="protein sequence ID" value="MFC6883471.1"/>
    <property type="molecule type" value="Genomic_DNA"/>
</dbReference>